<dbReference type="GO" id="GO:0016301">
    <property type="term" value="F:kinase activity"/>
    <property type="evidence" value="ECO:0007669"/>
    <property type="project" value="UniProtKB-KW"/>
</dbReference>
<name>A0A5A7PJ34_STRAF</name>
<evidence type="ECO:0000313" key="2">
    <source>
        <dbReference type="Proteomes" id="UP000325081"/>
    </source>
</evidence>
<keyword evidence="1" id="KW-0675">Receptor</keyword>
<evidence type="ECO:0000313" key="1">
    <source>
        <dbReference type="EMBL" id="GER32651.1"/>
    </source>
</evidence>
<protein>
    <submittedName>
        <fullName evidence="1">Somatic embryogenesis receptor-like kinase 4</fullName>
    </submittedName>
</protein>
<dbReference type="EMBL" id="BKCP01004627">
    <property type="protein sequence ID" value="GER32651.1"/>
    <property type="molecule type" value="Genomic_DNA"/>
</dbReference>
<organism evidence="1 2">
    <name type="scientific">Striga asiatica</name>
    <name type="common">Asiatic witchweed</name>
    <name type="synonym">Buchnera asiatica</name>
    <dbReference type="NCBI Taxonomy" id="4170"/>
    <lineage>
        <taxon>Eukaryota</taxon>
        <taxon>Viridiplantae</taxon>
        <taxon>Streptophyta</taxon>
        <taxon>Embryophyta</taxon>
        <taxon>Tracheophyta</taxon>
        <taxon>Spermatophyta</taxon>
        <taxon>Magnoliopsida</taxon>
        <taxon>eudicotyledons</taxon>
        <taxon>Gunneridae</taxon>
        <taxon>Pentapetalae</taxon>
        <taxon>asterids</taxon>
        <taxon>lamiids</taxon>
        <taxon>Lamiales</taxon>
        <taxon>Orobanchaceae</taxon>
        <taxon>Buchnereae</taxon>
        <taxon>Striga</taxon>
    </lineage>
</organism>
<gene>
    <name evidence="1" type="ORF">STAS_08736</name>
</gene>
<comment type="caution">
    <text evidence="1">The sequence shown here is derived from an EMBL/GenBank/DDBJ whole genome shotgun (WGS) entry which is preliminary data.</text>
</comment>
<proteinExistence type="predicted"/>
<keyword evidence="2" id="KW-1185">Reference proteome</keyword>
<dbReference type="Proteomes" id="UP000325081">
    <property type="component" value="Unassembled WGS sequence"/>
</dbReference>
<keyword evidence="1" id="KW-0418">Kinase</keyword>
<accession>A0A5A7PJ34</accession>
<keyword evidence="1" id="KW-0808">Transferase</keyword>
<sequence length="134" mass="14703">MEWSASNLLKRTFGLVSASSASNCSLKVGSTKLSSLTNAKTECDGDMFKPPADGQWWDMKMVHPSFYIHIRGGKRNKARMVLLGEGNLRKRRQPDTANIAKRAIEVVIVQVENSGRLDPEEGAGRRGFGTLGPL</sequence>
<reference evidence="2" key="1">
    <citation type="journal article" date="2019" name="Curr. Biol.">
        <title>Genome Sequence of Striga asiatica Provides Insight into the Evolution of Plant Parasitism.</title>
        <authorList>
            <person name="Yoshida S."/>
            <person name="Kim S."/>
            <person name="Wafula E.K."/>
            <person name="Tanskanen J."/>
            <person name="Kim Y.M."/>
            <person name="Honaas L."/>
            <person name="Yang Z."/>
            <person name="Spallek T."/>
            <person name="Conn C.E."/>
            <person name="Ichihashi Y."/>
            <person name="Cheong K."/>
            <person name="Cui S."/>
            <person name="Der J.P."/>
            <person name="Gundlach H."/>
            <person name="Jiao Y."/>
            <person name="Hori C."/>
            <person name="Ishida J.K."/>
            <person name="Kasahara H."/>
            <person name="Kiba T."/>
            <person name="Kim M.S."/>
            <person name="Koo N."/>
            <person name="Laohavisit A."/>
            <person name="Lee Y.H."/>
            <person name="Lumba S."/>
            <person name="McCourt P."/>
            <person name="Mortimer J.C."/>
            <person name="Mutuku J.M."/>
            <person name="Nomura T."/>
            <person name="Sasaki-Sekimoto Y."/>
            <person name="Seto Y."/>
            <person name="Wang Y."/>
            <person name="Wakatake T."/>
            <person name="Sakakibara H."/>
            <person name="Demura T."/>
            <person name="Yamaguchi S."/>
            <person name="Yoneyama K."/>
            <person name="Manabe R.I."/>
            <person name="Nelson D.C."/>
            <person name="Schulman A.H."/>
            <person name="Timko M.P."/>
            <person name="dePamphilis C.W."/>
            <person name="Choi D."/>
            <person name="Shirasu K."/>
        </authorList>
    </citation>
    <scope>NUCLEOTIDE SEQUENCE [LARGE SCALE GENOMIC DNA]</scope>
    <source>
        <strain evidence="2">cv. UVA1</strain>
    </source>
</reference>
<dbReference type="AlphaFoldDB" id="A0A5A7PJ34"/>